<evidence type="ECO:0000256" key="8">
    <source>
        <dbReference type="PIRSR" id="PIRSR601580-3"/>
    </source>
</evidence>
<evidence type="ECO:0000313" key="11">
    <source>
        <dbReference type="EMBL" id="CAK4031970.1"/>
    </source>
</evidence>
<dbReference type="Gene3D" id="2.10.250.10">
    <property type="entry name" value="Calreticulin/calnexin, P domain"/>
    <property type="match status" value="1"/>
</dbReference>
<dbReference type="PANTHER" id="PTHR11073:SF1">
    <property type="entry name" value="CALNEXIN 14D-RELATED"/>
    <property type="match status" value="1"/>
</dbReference>
<feature type="compositionally biased region" description="Basic and acidic residues" evidence="10">
    <location>
        <begin position="287"/>
        <end position="311"/>
    </location>
</feature>
<dbReference type="GO" id="GO:0005789">
    <property type="term" value="C:endoplasmic reticulum membrane"/>
    <property type="evidence" value="ECO:0007669"/>
    <property type="project" value="UniProtKB-SubCell"/>
</dbReference>
<dbReference type="SUPFAM" id="SSF49899">
    <property type="entry name" value="Concanavalin A-like lectins/glucanases"/>
    <property type="match status" value="2"/>
</dbReference>
<evidence type="ECO:0000256" key="9">
    <source>
        <dbReference type="RuleBase" id="RU362126"/>
    </source>
</evidence>
<keyword evidence="12" id="KW-1185">Reference proteome</keyword>
<dbReference type="PANTHER" id="PTHR11073">
    <property type="entry name" value="CALRETICULIN AND CALNEXIN"/>
    <property type="match status" value="1"/>
</dbReference>
<keyword evidence="3 9" id="KW-0812">Transmembrane</keyword>
<dbReference type="PROSITE" id="PS00804">
    <property type="entry name" value="CALRETICULIN_2"/>
    <property type="match status" value="1"/>
</dbReference>
<dbReference type="Proteomes" id="UP001296104">
    <property type="component" value="Unassembled WGS sequence"/>
</dbReference>
<reference evidence="11" key="1">
    <citation type="submission" date="2023-11" db="EMBL/GenBank/DDBJ databases">
        <authorList>
            <person name="Alioto T."/>
            <person name="Alioto T."/>
            <person name="Gomez Garrido J."/>
        </authorList>
    </citation>
    <scope>NUCLEOTIDE SEQUENCE</scope>
</reference>
<evidence type="ECO:0000313" key="12">
    <source>
        <dbReference type="Proteomes" id="UP001296104"/>
    </source>
</evidence>
<keyword evidence="4 9" id="KW-0256">Endoplasmic reticulum</keyword>
<dbReference type="SUPFAM" id="SSF63887">
    <property type="entry name" value="P-domain of calnexin/calreticulin"/>
    <property type="match status" value="1"/>
</dbReference>
<dbReference type="PROSITE" id="PS00803">
    <property type="entry name" value="CALRETICULIN_1"/>
    <property type="match status" value="1"/>
</dbReference>
<feature type="region of interest" description="Disordered" evidence="10">
    <location>
        <begin position="431"/>
        <end position="452"/>
    </location>
</feature>
<feature type="disulfide bond" evidence="8">
    <location>
        <begin position="135"/>
        <end position="169"/>
    </location>
</feature>
<comment type="caution">
    <text evidence="11">The sequence shown here is derived from an EMBL/GenBank/DDBJ whole genome shotgun (WGS) entry which is preliminary data.</text>
</comment>
<feature type="region of interest" description="Disordered" evidence="10">
    <location>
        <begin position="237"/>
        <end position="316"/>
    </location>
</feature>
<dbReference type="PRINTS" id="PR00626">
    <property type="entry name" value="CALRETICULIN"/>
</dbReference>
<dbReference type="EMBL" id="CAVMBE010000056">
    <property type="protein sequence ID" value="CAK4031970.1"/>
    <property type="molecule type" value="Genomic_DNA"/>
</dbReference>
<keyword evidence="5 9" id="KW-1133">Transmembrane helix</keyword>
<dbReference type="GO" id="GO:0005509">
    <property type="term" value="F:calcium ion binding"/>
    <property type="evidence" value="ECO:0007669"/>
    <property type="project" value="InterPro"/>
</dbReference>
<evidence type="ECO:0000256" key="1">
    <source>
        <dbReference type="ARBA" id="ARBA00004115"/>
    </source>
</evidence>
<dbReference type="InterPro" id="IPR009033">
    <property type="entry name" value="Calreticulin/calnexin_P_dom_sf"/>
</dbReference>
<keyword evidence="6 9" id="KW-0472">Membrane</keyword>
<dbReference type="Gene3D" id="2.60.120.200">
    <property type="match status" value="1"/>
</dbReference>
<evidence type="ECO:0000256" key="7">
    <source>
        <dbReference type="ARBA" id="ARBA00023186"/>
    </source>
</evidence>
<feature type="transmembrane region" description="Helical" evidence="9">
    <location>
        <begin position="491"/>
        <end position="514"/>
    </location>
</feature>
<evidence type="ECO:0000256" key="4">
    <source>
        <dbReference type="ARBA" id="ARBA00022824"/>
    </source>
</evidence>
<gene>
    <name evidence="11" type="ORF">LECACI_7A007128</name>
</gene>
<name>A0AAI8Z3U8_9PEZI</name>
<evidence type="ECO:0000256" key="10">
    <source>
        <dbReference type="SAM" id="MobiDB-lite"/>
    </source>
</evidence>
<comment type="subcellular location">
    <subcellularLocation>
        <location evidence="1">Endoplasmic reticulum membrane</location>
        <topology evidence="1">Single-pass type I membrane protein</topology>
    </subcellularLocation>
</comment>
<dbReference type="InterPro" id="IPR001580">
    <property type="entry name" value="Calret/calnex"/>
</dbReference>
<dbReference type="Pfam" id="PF00262">
    <property type="entry name" value="Calreticulin"/>
    <property type="match status" value="1"/>
</dbReference>
<dbReference type="GO" id="GO:0036503">
    <property type="term" value="P:ERAD pathway"/>
    <property type="evidence" value="ECO:0007669"/>
    <property type="project" value="TreeGrafter"/>
</dbReference>
<keyword evidence="9" id="KW-0732">Signal</keyword>
<keyword evidence="7 9" id="KW-0143">Chaperone</keyword>
<keyword evidence="8" id="KW-1015">Disulfide bond</keyword>
<dbReference type="InterPro" id="IPR013320">
    <property type="entry name" value="ConA-like_dom_sf"/>
</dbReference>
<protein>
    <submittedName>
        <fullName evidence="11">Calnexin</fullName>
    </submittedName>
</protein>
<evidence type="ECO:0000256" key="2">
    <source>
        <dbReference type="ARBA" id="ARBA00010983"/>
    </source>
</evidence>
<evidence type="ECO:0000256" key="3">
    <source>
        <dbReference type="ARBA" id="ARBA00022692"/>
    </source>
</evidence>
<feature type="chain" id="PRO_5042315385" evidence="9">
    <location>
        <begin position="19"/>
        <end position="566"/>
    </location>
</feature>
<feature type="compositionally biased region" description="Acidic residues" evidence="10">
    <location>
        <begin position="274"/>
        <end position="286"/>
    </location>
</feature>
<dbReference type="FunFam" id="2.60.120.200:FF:000011">
    <property type="entry name" value="Probable calnexin"/>
    <property type="match status" value="1"/>
</dbReference>
<proteinExistence type="inferred from homology"/>
<dbReference type="GO" id="GO:0051082">
    <property type="term" value="F:unfolded protein binding"/>
    <property type="evidence" value="ECO:0007669"/>
    <property type="project" value="InterPro"/>
</dbReference>
<comment type="similarity">
    <text evidence="2 9">Belongs to the calreticulin family.</text>
</comment>
<sequence length="566" mass="63030">MRASAILALGCYAAFATADDTEAEPSSTSTSVELPTFTPTSLKAPFLEQFTDGWDSRWKHSNAKKENTEEEWQFVGKWEVEEPTVYKGIEGDKGLVLKDKAAHHAISAHFDKPIDNKGKTLVVQYEVKLQKFLECGGAYMKLLQNNKALKSEEFSNASPYMIMFGPDKCGATNKVHFIFRHKNPKTGEYEEKHMNAAPSAEINKLTNLYTLIVRPDQTFEVLINDKSAKNGSLLEDFTPAVAPPKEIDDPKDKKPDTWVDEPKIRDPEAKKPEDWDEDAPYEIVDESAEKPEDWLENEAKTVPDPEAVKPEDWDDEEDGDWIAPQVPNPKCDEVSGCGPWEKPKIKNPAYKGKWSAPLIDNPAYKGEWAPRKIANPDYFEDKTPSNFEPIGAIGFELWTMNEDILFDNIYIGHSVEDAAAFRKETFDVKKPKEEEVEKAENPAPAKKDDPKSPLDLVFMDDPLLYVKEKTALFIELAQKNPIDAIKFVPEVAGVIGVGLVTLLVLLFGGGAAAAQNAPSQEQVKAKAQQAKDQAQKTKEQVADAVASGAESAKEEVNKRTTRSSAQ</sequence>
<dbReference type="AlphaFoldDB" id="A0AAI8Z3U8"/>
<evidence type="ECO:0000256" key="6">
    <source>
        <dbReference type="ARBA" id="ARBA00023136"/>
    </source>
</evidence>
<feature type="signal peptide" evidence="9">
    <location>
        <begin position="1"/>
        <end position="18"/>
    </location>
</feature>
<dbReference type="PROSITE" id="PS00805">
    <property type="entry name" value="CALRETICULIN_REPEAT"/>
    <property type="match status" value="1"/>
</dbReference>
<dbReference type="GO" id="GO:0006457">
    <property type="term" value="P:protein folding"/>
    <property type="evidence" value="ECO:0007669"/>
    <property type="project" value="InterPro"/>
</dbReference>
<dbReference type="InterPro" id="IPR018124">
    <property type="entry name" value="Calret/calnex_CS"/>
</dbReference>
<evidence type="ECO:0000256" key="5">
    <source>
        <dbReference type="ARBA" id="ARBA00022989"/>
    </source>
</evidence>
<feature type="compositionally biased region" description="Basic and acidic residues" evidence="10">
    <location>
        <begin position="245"/>
        <end position="273"/>
    </location>
</feature>
<organism evidence="11 12">
    <name type="scientific">Lecanosticta acicola</name>
    <dbReference type="NCBI Taxonomy" id="111012"/>
    <lineage>
        <taxon>Eukaryota</taxon>
        <taxon>Fungi</taxon>
        <taxon>Dikarya</taxon>
        <taxon>Ascomycota</taxon>
        <taxon>Pezizomycotina</taxon>
        <taxon>Dothideomycetes</taxon>
        <taxon>Dothideomycetidae</taxon>
        <taxon>Mycosphaerellales</taxon>
        <taxon>Mycosphaerellaceae</taxon>
        <taxon>Lecanosticta</taxon>
    </lineage>
</organism>
<accession>A0AAI8Z3U8</accession>
<dbReference type="FunFam" id="2.10.250.10:FF:000001">
    <property type="entry name" value="Calnexin homolog"/>
    <property type="match status" value="1"/>
</dbReference>
<feature type="region of interest" description="Disordered" evidence="10">
    <location>
        <begin position="524"/>
        <end position="566"/>
    </location>
</feature>